<dbReference type="PANTHER" id="PTHR18945">
    <property type="entry name" value="NEUROTRANSMITTER GATED ION CHANNEL"/>
    <property type="match status" value="1"/>
</dbReference>
<comment type="caution">
    <text evidence="11">Lacks conserved residue(s) required for the propagation of feature annotation.</text>
</comment>
<evidence type="ECO:0000256" key="11">
    <source>
        <dbReference type="RuleBase" id="RU000687"/>
    </source>
</evidence>
<dbReference type="InterPro" id="IPR036719">
    <property type="entry name" value="Neuro-gated_channel_TM_sf"/>
</dbReference>
<dbReference type="InterPro" id="IPR038050">
    <property type="entry name" value="Neuro_actylchol_rec"/>
</dbReference>
<keyword evidence="7 11" id="KW-1133">Transmembrane helix</keyword>
<dbReference type="CDD" id="cd18987">
    <property type="entry name" value="LGIC_ECD_anion"/>
    <property type="match status" value="1"/>
</dbReference>
<dbReference type="PRINTS" id="PR00253">
    <property type="entry name" value="GABAARECEPTR"/>
</dbReference>
<feature type="region of interest" description="Disordered" evidence="12">
    <location>
        <begin position="24"/>
        <end position="76"/>
    </location>
</feature>
<protein>
    <recommendedName>
        <fullName evidence="17">Neurotransmitter-gated ion-channel ligand binding domain protein</fullName>
    </recommendedName>
</protein>
<keyword evidence="8 11" id="KW-0406">Ion transport</keyword>
<keyword evidence="10 11" id="KW-0407">Ion channel</keyword>
<organism evidence="15 16">
    <name type="scientific">Necator americanus</name>
    <name type="common">Human hookworm</name>
    <dbReference type="NCBI Taxonomy" id="51031"/>
    <lineage>
        <taxon>Eukaryota</taxon>
        <taxon>Metazoa</taxon>
        <taxon>Ecdysozoa</taxon>
        <taxon>Nematoda</taxon>
        <taxon>Chromadorea</taxon>
        <taxon>Rhabditida</taxon>
        <taxon>Rhabditina</taxon>
        <taxon>Rhabditomorpha</taxon>
        <taxon>Strongyloidea</taxon>
        <taxon>Ancylostomatidae</taxon>
        <taxon>Bunostominae</taxon>
        <taxon>Necator</taxon>
    </lineage>
</organism>
<evidence type="ECO:0000256" key="3">
    <source>
        <dbReference type="ARBA" id="ARBA00022448"/>
    </source>
</evidence>
<dbReference type="CDD" id="cd19049">
    <property type="entry name" value="LGIC_TM_anion"/>
    <property type="match status" value="1"/>
</dbReference>
<dbReference type="EMBL" id="JAVFWL010000002">
    <property type="protein sequence ID" value="KAK6734027.1"/>
    <property type="molecule type" value="Genomic_DNA"/>
</dbReference>
<dbReference type="InterPro" id="IPR018000">
    <property type="entry name" value="Neurotransmitter_ion_chnl_CS"/>
</dbReference>
<comment type="caution">
    <text evidence="15">The sequence shown here is derived from an EMBL/GenBank/DDBJ whole genome shotgun (WGS) entry which is preliminary data.</text>
</comment>
<comment type="similarity">
    <text evidence="11">Belongs to the ligand-gated ion channel (TC 1.A.9) family.</text>
</comment>
<evidence type="ECO:0000259" key="13">
    <source>
        <dbReference type="Pfam" id="PF02931"/>
    </source>
</evidence>
<evidence type="ECO:0000256" key="8">
    <source>
        <dbReference type="ARBA" id="ARBA00023065"/>
    </source>
</evidence>
<keyword evidence="3 11" id="KW-0813">Transport</keyword>
<dbReference type="Pfam" id="PF02931">
    <property type="entry name" value="Neur_chan_LBD"/>
    <property type="match status" value="1"/>
</dbReference>
<dbReference type="SUPFAM" id="SSF90112">
    <property type="entry name" value="Neurotransmitter-gated ion-channel transmembrane pore"/>
    <property type="match status" value="1"/>
</dbReference>
<evidence type="ECO:0000256" key="2">
    <source>
        <dbReference type="ARBA" id="ARBA00004236"/>
    </source>
</evidence>
<feature type="compositionally biased region" description="Basic and acidic residues" evidence="12">
    <location>
        <begin position="24"/>
        <end position="56"/>
    </location>
</feature>
<dbReference type="InterPro" id="IPR006028">
    <property type="entry name" value="GABAA/Glycine_rcpt"/>
</dbReference>
<feature type="domain" description="Neurotransmitter-gated ion-channel ligand-binding" evidence="13">
    <location>
        <begin position="615"/>
        <end position="789"/>
    </location>
</feature>
<keyword evidence="4" id="KW-1003">Cell membrane</keyword>
<dbReference type="InterPro" id="IPR036734">
    <property type="entry name" value="Neur_chan_lig-bd_sf"/>
</dbReference>
<evidence type="ECO:0000256" key="1">
    <source>
        <dbReference type="ARBA" id="ARBA00004141"/>
    </source>
</evidence>
<comment type="subcellular location">
    <subcellularLocation>
        <location evidence="2">Cell membrane</location>
    </subcellularLocation>
    <subcellularLocation>
        <location evidence="1">Membrane</location>
        <topology evidence="1">Multi-pass membrane protein</topology>
    </subcellularLocation>
</comment>
<evidence type="ECO:0000256" key="6">
    <source>
        <dbReference type="ARBA" id="ARBA00022729"/>
    </source>
</evidence>
<feature type="domain" description="Neurotransmitter-gated ion-channel transmembrane" evidence="14">
    <location>
        <begin position="821"/>
        <end position="931"/>
    </location>
</feature>
<feature type="chain" id="PRO_5044972503" description="Neurotransmitter-gated ion-channel ligand binding domain protein" evidence="11">
    <location>
        <begin position="20"/>
        <end position="976"/>
    </location>
</feature>
<dbReference type="PROSITE" id="PS00236">
    <property type="entry name" value="NEUROTR_ION_CHANNEL"/>
    <property type="match status" value="1"/>
</dbReference>
<evidence type="ECO:0000256" key="10">
    <source>
        <dbReference type="ARBA" id="ARBA00023303"/>
    </source>
</evidence>
<evidence type="ECO:0000256" key="7">
    <source>
        <dbReference type="ARBA" id="ARBA00022989"/>
    </source>
</evidence>
<keyword evidence="9 11" id="KW-0472">Membrane</keyword>
<keyword evidence="6 11" id="KW-0732">Signal</keyword>
<evidence type="ECO:0000259" key="14">
    <source>
        <dbReference type="Pfam" id="PF02932"/>
    </source>
</evidence>
<evidence type="ECO:0000313" key="16">
    <source>
        <dbReference type="Proteomes" id="UP001303046"/>
    </source>
</evidence>
<evidence type="ECO:0000313" key="15">
    <source>
        <dbReference type="EMBL" id="KAK6734027.1"/>
    </source>
</evidence>
<dbReference type="Gene3D" id="1.20.58.390">
    <property type="entry name" value="Neurotransmitter-gated ion-channel transmembrane domain"/>
    <property type="match status" value="1"/>
</dbReference>
<evidence type="ECO:0000256" key="12">
    <source>
        <dbReference type="SAM" id="MobiDB-lite"/>
    </source>
</evidence>
<dbReference type="SUPFAM" id="SSF63712">
    <property type="entry name" value="Nicotinic receptor ligand binding domain-like"/>
    <property type="match status" value="1"/>
</dbReference>
<dbReference type="PRINTS" id="PR00252">
    <property type="entry name" value="NRIONCHANNEL"/>
</dbReference>
<name>A0ABR1C674_NECAM</name>
<evidence type="ECO:0008006" key="17">
    <source>
        <dbReference type="Google" id="ProtNLM"/>
    </source>
</evidence>
<keyword evidence="5 11" id="KW-0812">Transmembrane</keyword>
<gene>
    <name evidence="15" type="primary">Necator_chrII.g5455</name>
    <name evidence="15" type="ORF">RB195_017662</name>
</gene>
<reference evidence="15 16" key="1">
    <citation type="submission" date="2023-08" db="EMBL/GenBank/DDBJ databases">
        <title>A Necator americanus chromosomal reference genome.</title>
        <authorList>
            <person name="Ilik V."/>
            <person name="Petrzelkova K.J."/>
            <person name="Pardy F."/>
            <person name="Fuh T."/>
            <person name="Niatou-Singa F.S."/>
            <person name="Gouil Q."/>
            <person name="Baker L."/>
            <person name="Ritchie M.E."/>
            <person name="Jex A.R."/>
            <person name="Gazzola D."/>
            <person name="Li H."/>
            <person name="Toshio Fujiwara R."/>
            <person name="Zhan B."/>
            <person name="Aroian R.V."/>
            <person name="Pafco B."/>
            <person name="Schwarz E.M."/>
        </authorList>
    </citation>
    <scope>NUCLEOTIDE SEQUENCE [LARGE SCALE GENOMIC DNA]</scope>
    <source>
        <strain evidence="15 16">Aroian</strain>
        <tissue evidence="15">Whole animal</tissue>
    </source>
</reference>
<keyword evidence="16" id="KW-1185">Reference proteome</keyword>
<dbReference type="Pfam" id="PF02932">
    <property type="entry name" value="Neur_chan_memb"/>
    <property type="match status" value="1"/>
</dbReference>
<feature type="transmembrane region" description="Helical" evidence="11">
    <location>
        <begin position="943"/>
        <end position="963"/>
    </location>
</feature>
<evidence type="ECO:0000256" key="4">
    <source>
        <dbReference type="ARBA" id="ARBA00022475"/>
    </source>
</evidence>
<feature type="compositionally biased region" description="Low complexity" evidence="12">
    <location>
        <begin position="65"/>
        <end position="76"/>
    </location>
</feature>
<feature type="signal peptide" evidence="11">
    <location>
        <begin position="1"/>
        <end position="19"/>
    </location>
</feature>
<dbReference type="InterPro" id="IPR006202">
    <property type="entry name" value="Neur_chan_lig-bd"/>
</dbReference>
<feature type="compositionally biased region" description="Basic and acidic residues" evidence="12">
    <location>
        <begin position="435"/>
        <end position="447"/>
    </location>
</feature>
<evidence type="ECO:0000256" key="5">
    <source>
        <dbReference type="ARBA" id="ARBA00022692"/>
    </source>
</evidence>
<evidence type="ECO:0000256" key="9">
    <source>
        <dbReference type="ARBA" id="ARBA00023136"/>
    </source>
</evidence>
<dbReference type="Gene3D" id="2.70.170.10">
    <property type="entry name" value="Neurotransmitter-gated ion-channel ligand-binding domain"/>
    <property type="match status" value="1"/>
</dbReference>
<dbReference type="Proteomes" id="UP001303046">
    <property type="component" value="Unassembled WGS sequence"/>
</dbReference>
<accession>A0ABR1C674</accession>
<dbReference type="InterPro" id="IPR006201">
    <property type="entry name" value="Neur_channel"/>
</dbReference>
<sequence length="976" mass="111600">MRWEVIAIVLLMEITVVFPRRKTSGAERSFDKPNEIDWARPDEDSNKELESSEKNKNSTAHETSKSSSTTQETEVVTEIPVTLNEKSEETTATTEFDIVSALLNGVGDISNLTKQVEEEYSSSLDDAANRTVLWIDASYKAEDFKLNTTSLPECQSWRTYWSLNLTSEEEDRNSTSSEDSISLEELAKKLKETELIKEKKKLKKIGLNEKLLDEYKAVGLVYKEICGDHGRTLWFRDTTDAKNIGITEKSLICEPFKVDLTPDIEKLATLAKMLDELVENSTKGIVPTFSTEKTSIIEETDVVATVKDELLEQTKAPEVDKNIRYAVEMERAGIPEQSMDFKYGVAKEIKKSVVAPEEEGASFLVVEEAANHIVKVEEVGKWKTNGDPPQISDLNEKTKNSPWMVNNDVIDRMEDYPENNYQHGHYKVIHHHRTKREEEKENERKPEATSPDNDDDDDWLLTMNKVFTESLEDVTDAGEGQRKNATEYKWIKIEYSEEAHPTLLLSSTEAVEGLALKIPADALKRYENVGLYLPGICADYVPKSIDEFDSSSFEGVEIEGPIGVNITALEAAGVNLTALAEKLRNDTEVDDILSRTNGSTKTLGGSFILPVLNKNQYDPFSAPIVFQGSAVVVRFGIYIESMSNFQTSTMDYDMDIYLMMSWRDARLVNPYDKPILVKEEEILEKIWRPDPFFANAKEAEFHEVTFLNFLMRIFPDGLVLYETRVKITPSCNLILCKYPHDKQTCDLLIKSFAYPVETVRFEWFTRRADAIDKNPDVKLPELYIDRYEPTVCTKARKTGAFSCLRAVFRLKRDVGFHIAQTYIPTSLALMFSWVGVWLPEEFMEGRIGVAITVLLTLSTESAGAREHLPSVSYLKAIDLWFGFITGFVFFTLLQTLFVIGFEKRSNQLKKWSLKVKADMTEDQRDMMVQKAQRYHKTGRYLDNFCRVFYPLSFLLFLIMYYFVFTEGRQDDCINRR</sequence>
<proteinExistence type="inferred from homology"/>
<feature type="transmembrane region" description="Helical" evidence="11">
    <location>
        <begin position="879"/>
        <end position="901"/>
    </location>
</feature>
<dbReference type="InterPro" id="IPR006029">
    <property type="entry name" value="Neurotrans-gated_channel_TM"/>
</dbReference>
<feature type="region of interest" description="Disordered" evidence="12">
    <location>
        <begin position="429"/>
        <end position="459"/>
    </location>
</feature>